<evidence type="ECO:0000313" key="3">
    <source>
        <dbReference type="Proteomes" id="UP000594749"/>
    </source>
</evidence>
<feature type="transmembrane region" description="Helical" evidence="1">
    <location>
        <begin position="104"/>
        <end position="125"/>
    </location>
</feature>
<sequence>MCHITKSLSAFLPKDRAKLKLIDERFYLLDKSQQSNFIRRVLELDLKEPLIVIWGGNFALGFIGLNYFMLGKNGYGILRVVFTFLTILFFILSFSAVYSESYQFFSVYFMGFLLFFSLNSVWCLVDMFTMGNYTRNHNYNKIINLLKKDMK</sequence>
<accession>A0A7M1LJT1</accession>
<dbReference type="AlphaFoldDB" id="A0A7M1LJT1"/>
<keyword evidence="1" id="KW-0472">Membrane</keyword>
<evidence type="ECO:0008006" key="4">
    <source>
        <dbReference type="Google" id="ProtNLM"/>
    </source>
</evidence>
<reference evidence="2 3" key="1">
    <citation type="submission" date="2020-10" db="EMBL/GenBank/DDBJ databases">
        <title>Campylobacter and Helicobacter PacBio genomes.</title>
        <authorList>
            <person name="Lane C."/>
        </authorList>
    </citation>
    <scope>NUCLEOTIDE SEQUENCE [LARGE SCALE GENOMIC DNA]</scope>
    <source>
        <strain evidence="2 3">2016D-0077</strain>
    </source>
</reference>
<keyword evidence="1" id="KW-1133">Transmembrane helix</keyword>
<dbReference type="EMBL" id="CP063078">
    <property type="protein sequence ID" value="QOQ88066.1"/>
    <property type="molecule type" value="Genomic_DNA"/>
</dbReference>
<feature type="transmembrane region" description="Helical" evidence="1">
    <location>
        <begin position="51"/>
        <end position="70"/>
    </location>
</feature>
<dbReference type="RefSeq" id="WP_025801842.1">
    <property type="nucleotide sequence ID" value="NZ_CP053842.1"/>
</dbReference>
<protein>
    <recommendedName>
        <fullName evidence="4">TM2 domain-containing protein</fullName>
    </recommendedName>
</protein>
<feature type="transmembrane region" description="Helical" evidence="1">
    <location>
        <begin position="77"/>
        <end position="98"/>
    </location>
</feature>
<name>A0A7M1LJT1_9BACT</name>
<evidence type="ECO:0000313" key="2">
    <source>
        <dbReference type="EMBL" id="QOQ88066.1"/>
    </source>
</evidence>
<organism evidence="2 3">
    <name type="scientific">Campylobacter corcagiensis</name>
    <dbReference type="NCBI Taxonomy" id="1448857"/>
    <lineage>
        <taxon>Bacteria</taxon>
        <taxon>Pseudomonadati</taxon>
        <taxon>Campylobacterota</taxon>
        <taxon>Epsilonproteobacteria</taxon>
        <taxon>Campylobacterales</taxon>
        <taxon>Campylobacteraceae</taxon>
        <taxon>Campylobacter</taxon>
    </lineage>
</organism>
<evidence type="ECO:0000256" key="1">
    <source>
        <dbReference type="SAM" id="Phobius"/>
    </source>
</evidence>
<proteinExistence type="predicted"/>
<keyword evidence="3" id="KW-1185">Reference proteome</keyword>
<keyword evidence="1" id="KW-0812">Transmembrane</keyword>
<gene>
    <name evidence="2" type="ORF">IMC76_04555</name>
</gene>
<dbReference type="Proteomes" id="UP000594749">
    <property type="component" value="Chromosome"/>
</dbReference>